<dbReference type="OrthoDB" id="10250282at2759"/>
<dbReference type="InParanoid" id="A0A2T3AZL7"/>
<dbReference type="InterPro" id="IPR003010">
    <property type="entry name" value="C-N_Hydrolase"/>
</dbReference>
<dbReference type="SUPFAM" id="SSF56317">
    <property type="entry name" value="Carbon-nitrogen hydrolase"/>
    <property type="match status" value="1"/>
</dbReference>
<dbReference type="Pfam" id="PF00795">
    <property type="entry name" value="CN_hydrolase"/>
    <property type="match status" value="1"/>
</dbReference>
<dbReference type="Proteomes" id="UP000241818">
    <property type="component" value="Unassembled WGS sequence"/>
</dbReference>
<protein>
    <recommendedName>
        <fullName evidence="1">CN hydrolase domain-containing protein</fullName>
    </recommendedName>
</protein>
<dbReference type="STRING" id="857342.A0A2T3AZL7"/>
<gene>
    <name evidence="2" type="ORF">M430DRAFT_28366</name>
</gene>
<dbReference type="EMBL" id="KZ679012">
    <property type="protein sequence ID" value="PSS16598.1"/>
    <property type="molecule type" value="Genomic_DNA"/>
</dbReference>
<reference evidence="2 3" key="1">
    <citation type="journal article" date="2018" name="New Phytol.">
        <title>Comparative genomics and transcriptomics depict ericoid mycorrhizal fungi as versatile saprotrophs and plant mutualists.</title>
        <authorList>
            <person name="Martino E."/>
            <person name="Morin E."/>
            <person name="Grelet G.A."/>
            <person name="Kuo A."/>
            <person name="Kohler A."/>
            <person name="Daghino S."/>
            <person name="Barry K.W."/>
            <person name="Cichocki N."/>
            <person name="Clum A."/>
            <person name="Dockter R.B."/>
            <person name="Hainaut M."/>
            <person name="Kuo R.C."/>
            <person name="LaButti K."/>
            <person name="Lindahl B.D."/>
            <person name="Lindquist E.A."/>
            <person name="Lipzen A."/>
            <person name="Khouja H.R."/>
            <person name="Magnuson J."/>
            <person name="Murat C."/>
            <person name="Ohm R.A."/>
            <person name="Singer S.W."/>
            <person name="Spatafora J.W."/>
            <person name="Wang M."/>
            <person name="Veneault-Fourrey C."/>
            <person name="Henrissat B."/>
            <person name="Grigoriev I.V."/>
            <person name="Martin F.M."/>
            <person name="Perotto S."/>
        </authorList>
    </citation>
    <scope>NUCLEOTIDE SEQUENCE [LARGE SCALE GENOMIC DNA]</scope>
    <source>
        <strain evidence="2 3">ATCC 22711</strain>
    </source>
</reference>
<keyword evidence="3" id="KW-1185">Reference proteome</keyword>
<dbReference type="PANTHER" id="PTHR23088">
    <property type="entry name" value="NITRILASE-RELATED"/>
    <property type="match status" value="1"/>
</dbReference>
<dbReference type="Gene3D" id="3.60.110.10">
    <property type="entry name" value="Carbon-nitrogen hydrolase"/>
    <property type="match status" value="1"/>
</dbReference>
<sequence>MRHNLAQARILAEKAAEAGAKAVFLPEASDYINHSPEETISLVQERDFVTGLQKEAKTHKIAINFGIHEPGQKSPKKVRNMSIWIDEDGEIVQRYQKLHLFDINIEDGPRARAIPALTTATF</sequence>
<dbReference type="GeneID" id="36573859"/>
<proteinExistence type="predicted"/>
<dbReference type="InterPro" id="IPR036526">
    <property type="entry name" value="C-N_Hydrolase_sf"/>
</dbReference>
<organism evidence="2 3">
    <name type="scientific">Amorphotheca resinae ATCC 22711</name>
    <dbReference type="NCBI Taxonomy" id="857342"/>
    <lineage>
        <taxon>Eukaryota</taxon>
        <taxon>Fungi</taxon>
        <taxon>Dikarya</taxon>
        <taxon>Ascomycota</taxon>
        <taxon>Pezizomycotina</taxon>
        <taxon>Leotiomycetes</taxon>
        <taxon>Helotiales</taxon>
        <taxon>Amorphothecaceae</taxon>
        <taxon>Amorphotheca</taxon>
    </lineage>
</organism>
<accession>A0A2T3AZL7</accession>
<feature type="domain" description="CN hydrolase" evidence="1">
    <location>
        <begin position="1"/>
        <end position="122"/>
    </location>
</feature>
<evidence type="ECO:0000313" key="2">
    <source>
        <dbReference type="EMBL" id="PSS16598.1"/>
    </source>
</evidence>
<dbReference type="PROSITE" id="PS50263">
    <property type="entry name" value="CN_HYDROLASE"/>
    <property type="match status" value="1"/>
</dbReference>
<evidence type="ECO:0000259" key="1">
    <source>
        <dbReference type="PROSITE" id="PS50263"/>
    </source>
</evidence>
<dbReference type="PANTHER" id="PTHR23088:SF27">
    <property type="entry name" value="DEAMINATED GLUTATHIONE AMIDASE"/>
    <property type="match status" value="1"/>
</dbReference>
<dbReference type="RefSeq" id="XP_024720106.1">
    <property type="nucleotide sequence ID" value="XM_024865778.1"/>
</dbReference>
<evidence type="ECO:0000313" key="3">
    <source>
        <dbReference type="Proteomes" id="UP000241818"/>
    </source>
</evidence>
<name>A0A2T3AZL7_AMORE</name>
<dbReference type="AlphaFoldDB" id="A0A2T3AZL7"/>